<dbReference type="Proteomes" id="UP001610563">
    <property type="component" value="Unassembled WGS sequence"/>
</dbReference>
<protein>
    <submittedName>
        <fullName evidence="2">Kinase-like domain-containing protein</fullName>
    </submittedName>
</protein>
<dbReference type="PROSITE" id="PS00108">
    <property type="entry name" value="PROTEIN_KINASE_ST"/>
    <property type="match status" value="1"/>
</dbReference>
<proteinExistence type="predicted"/>
<dbReference type="InterPro" id="IPR051681">
    <property type="entry name" value="Ser/Thr_Kinases-Pseudokinases"/>
</dbReference>
<keyword evidence="3" id="KW-1185">Reference proteome</keyword>
<dbReference type="PANTHER" id="PTHR44329:SF214">
    <property type="entry name" value="PROTEIN KINASE DOMAIN-CONTAINING PROTEIN"/>
    <property type="match status" value="1"/>
</dbReference>
<dbReference type="EMBL" id="JBFTWV010000019">
    <property type="protein sequence ID" value="KAL2797449.1"/>
    <property type="molecule type" value="Genomic_DNA"/>
</dbReference>
<dbReference type="PANTHER" id="PTHR44329">
    <property type="entry name" value="SERINE/THREONINE-PROTEIN KINASE TNNI3K-RELATED"/>
    <property type="match status" value="1"/>
</dbReference>
<evidence type="ECO:0000259" key="1">
    <source>
        <dbReference type="PROSITE" id="PS50011"/>
    </source>
</evidence>
<dbReference type="InterPro" id="IPR000719">
    <property type="entry name" value="Prot_kinase_dom"/>
</dbReference>
<reference evidence="2 3" key="1">
    <citation type="submission" date="2024-07" db="EMBL/GenBank/DDBJ databases">
        <title>Section-level genome sequencing and comparative genomics of Aspergillus sections Usti and Cavernicolus.</title>
        <authorList>
            <consortium name="Lawrence Berkeley National Laboratory"/>
            <person name="Nybo J.L."/>
            <person name="Vesth T.C."/>
            <person name="Theobald S."/>
            <person name="Frisvad J.C."/>
            <person name="Larsen T.O."/>
            <person name="Kjaerboelling I."/>
            <person name="Rothschild-Mancinelli K."/>
            <person name="Lyhne E.K."/>
            <person name="Kogle M.E."/>
            <person name="Barry K."/>
            <person name="Clum A."/>
            <person name="Na H."/>
            <person name="Ledsgaard L."/>
            <person name="Lin J."/>
            <person name="Lipzen A."/>
            <person name="Kuo A."/>
            <person name="Riley R."/>
            <person name="Mondo S."/>
            <person name="Labutti K."/>
            <person name="Haridas S."/>
            <person name="Pangalinan J."/>
            <person name="Salamov A.A."/>
            <person name="Simmons B.A."/>
            <person name="Magnuson J.K."/>
            <person name="Chen J."/>
            <person name="Drula E."/>
            <person name="Henrissat B."/>
            <person name="Wiebenga A."/>
            <person name="Lubbers R.J."/>
            <person name="Gomes A.C."/>
            <person name="Makela M.R."/>
            <person name="Stajich J."/>
            <person name="Grigoriev I.V."/>
            <person name="Mortensen U.H."/>
            <person name="De Vries R.P."/>
            <person name="Baker S.E."/>
            <person name="Andersen M.R."/>
        </authorList>
    </citation>
    <scope>NUCLEOTIDE SEQUENCE [LARGE SCALE GENOMIC DNA]</scope>
    <source>
        <strain evidence="2 3">CBS 209.92</strain>
    </source>
</reference>
<comment type="caution">
    <text evidence="2">The sequence shown here is derived from an EMBL/GenBank/DDBJ whole genome shotgun (WGS) entry which is preliminary data.</text>
</comment>
<accession>A0ABR4GEG9</accession>
<evidence type="ECO:0000313" key="3">
    <source>
        <dbReference type="Proteomes" id="UP001610563"/>
    </source>
</evidence>
<dbReference type="SUPFAM" id="SSF56112">
    <property type="entry name" value="Protein kinase-like (PK-like)"/>
    <property type="match status" value="1"/>
</dbReference>
<dbReference type="InterPro" id="IPR008271">
    <property type="entry name" value="Ser/Thr_kinase_AS"/>
</dbReference>
<dbReference type="InterPro" id="IPR011009">
    <property type="entry name" value="Kinase-like_dom_sf"/>
</dbReference>
<organism evidence="2 3">
    <name type="scientific">Aspergillus keveii</name>
    <dbReference type="NCBI Taxonomy" id="714993"/>
    <lineage>
        <taxon>Eukaryota</taxon>
        <taxon>Fungi</taxon>
        <taxon>Dikarya</taxon>
        <taxon>Ascomycota</taxon>
        <taxon>Pezizomycotina</taxon>
        <taxon>Eurotiomycetes</taxon>
        <taxon>Eurotiomycetidae</taxon>
        <taxon>Eurotiales</taxon>
        <taxon>Aspergillaceae</taxon>
        <taxon>Aspergillus</taxon>
        <taxon>Aspergillus subgen. Nidulantes</taxon>
    </lineage>
</organism>
<dbReference type="PROSITE" id="PS50011">
    <property type="entry name" value="PROTEIN_KINASE_DOM"/>
    <property type="match status" value="1"/>
</dbReference>
<feature type="domain" description="Protein kinase" evidence="1">
    <location>
        <begin position="27"/>
        <end position="196"/>
    </location>
</feature>
<name>A0ABR4GEG9_9EURO</name>
<gene>
    <name evidence="2" type="ORF">BJX66DRAFT_297807</name>
</gene>
<dbReference type="Gene3D" id="1.10.510.10">
    <property type="entry name" value="Transferase(Phosphotransferase) domain 1"/>
    <property type="match status" value="1"/>
</dbReference>
<dbReference type="Pfam" id="PF00069">
    <property type="entry name" value="Pkinase"/>
    <property type="match status" value="1"/>
</dbReference>
<dbReference type="SMART" id="SM00220">
    <property type="entry name" value="S_TKc"/>
    <property type="match status" value="1"/>
</dbReference>
<sequence length="196" mass="21945">MLNQLCLNSLGISHASKKLRKIPSQSVKKIRFLATGETFQVHECVAGSTVVAVKRLQLHDRLDESSPEYFPQRLQAVVREIVIMSRPPVIHHPNIVSLQGYGWRTEGQRVSPFIALEFAQHGTLRQFFPPSIRRLRTSVVKLALLGDVALGLAALHRSGIVHGDLKLDNILVFPSPPRSAQEKSLQKFLISATRYL</sequence>
<evidence type="ECO:0000313" key="2">
    <source>
        <dbReference type="EMBL" id="KAL2797449.1"/>
    </source>
</evidence>